<feature type="zinc finger region" description="C3H1-type" evidence="1">
    <location>
        <begin position="27"/>
        <end position="49"/>
    </location>
</feature>
<evidence type="ECO:0000256" key="1">
    <source>
        <dbReference type="PROSITE-ProRule" id="PRU00723"/>
    </source>
</evidence>
<dbReference type="OrthoDB" id="433738at2759"/>
<feature type="non-terminal residue" evidence="3">
    <location>
        <position position="85"/>
    </location>
</feature>
<dbReference type="Proteomes" id="UP000242450">
    <property type="component" value="Chromosome 10"/>
</dbReference>
<sequence length="85" mass="9992">CLVHILRETTVKYSKIRSFHGQCQLDLCRHEVRYGCLREDECFYAHSLVELKVWILQNETGISHDDIAQESKRYWQNLEANVPGA</sequence>
<keyword evidence="4" id="KW-1185">Reference proteome</keyword>
<dbReference type="PANTHER" id="PTHR14928">
    <property type="entry name" value="MICRO-RNA BINDING ZINC FINGER CCCH DOMAIN-CONTAINING PROTEIN 7"/>
    <property type="match status" value="1"/>
</dbReference>
<keyword evidence="1" id="KW-0479">Metal-binding</keyword>
<feature type="non-terminal residue" evidence="3">
    <location>
        <position position="1"/>
    </location>
</feature>
<dbReference type="InterPro" id="IPR000571">
    <property type="entry name" value="Znf_CCCH"/>
</dbReference>
<dbReference type="GO" id="GO:0035198">
    <property type="term" value="F:miRNA binding"/>
    <property type="evidence" value="ECO:0007669"/>
    <property type="project" value="InterPro"/>
</dbReference>
<dbReference type="AlphaFoldDB" id="A0A212CXZ5"/>
<gene>
    <name evidence="3" type="ORF">Celaphus_00006931</name>
</gene>
<keyword evidence="1" id="KW-0863">Zinc-finger</keyword>
<accession>A0A212CXZ5</accession>
<protein>
    <submittedName>
        <fullName evidence="3">ZC3H7A</fullName>
    </submittedName>
</protein>
<name>A0A212CXZ5_CEREH</name>
<evidence type="ECO:0000313" key="4">
    <source>
        <dbReference type="Proteomes" id="UP000242450"/>
    </source>
</evidence>
<evidence type="ECO:0000313" key="3">
    <source>
        <dbReference type="EMBL" id="OWK10878.1"/>
    </source>
</evidence>
<dbReference type="PROSITE" id="PS50103">
    <property type="entry name" value="ZF_C3H1"/>
    <property type="match status" value="1"/>
</dbReference>
<dbReference type="PANTHER" id="PTHR14928:SF13">
    <property type="entry name" value="ZINC FINGER CCCH DOMAIN-CONTAINING PROTEIN 7A"/>
    <property type="match status" value="1"/>
</dbReference>
<comment type="caution">
    <text evidence="3">The sequence shown here is derived from an EMBL/GenBank/DDBJ whole genome shotgun (WGS) entry which is preliminary data.</text>
</comment>
<proteinExistence type="predicted"/>
<keyword evidence="1" id="KW-0862">Zinc</keyword>
<dbReference type="EMBL" id="MKHE01000010">
    <property type="protein sequence ID" value="OWK10878.1"/>
    <property type="molecule type" value="Genomic_DNA"/>
</dbReference>
<evidence type="ECO:0000259" key="2">
    <source>
        <dbReference type="PROSITE" id="PS50103"/>
    </source>
</evidence>
<dbReference type="GO" id="GO:0035196">
    <property type="term" value="P:miRNA processing"/>
    <property type="evidence" value="ECO:0007669"/>
    <property type="project" value="TreeGrafter"/>
</dbReference>
<organism evidence="3 4">
    <name type="scientific">Cervus elaphus hippelaphus</name>
    <name type="common">European red deer</name>
    <dbReference type="NCBI Taxonomy" id="46360"/>
    <lineage>
        <taxon>Eukaryota</taxon>
        <taxon>Metazoa</taxon>
        <taxon>Chordata</taxon>
        <taxon>Craniata</taxon>
        <taxon>Vertebrata</taxon>
        <taxon>Euteleostomi</taxon>
        <taxon>Mammalia</taxon>
        <taxon>Eutheria</taxon>
        <taxon>Laurasiatheria</taxon>
        <taxon>Artiodactyla</taxon>
        <taxon>Ruminantia</taxon>
        <taxon>Pecora</taxon>
        <taxon>Cervidae</taxon>
        <taxon>Cervinae</taxon>
        <taxon>Cervus</taxon>
    </lineage>
</organism>
<dbReference type="InterPro" id="IPR039691">
    <property type="entry name" value="ZC3H7A/B"/>
</dbReference>
<reference evidence="3 4" key="1">
    <citation type="journal article" date="2018" name="Mol. Genet. Genomics">
        <title>The red deer Cervus elaphus genome CerEla1.0: sequencing, annotating, genes, and chromosomes.</title>
        <authorList>
            <person name="Bana N.A."/>
            <person name="Nyiri A."/>
            <person name="Nagy J."/>
            <person name="Frank K."/>
            <person name="Nagy T."/>
            <person name="Steger V."/>
            <person name="Schiller M."/>
            <person name="Lakatos P."/>
            <person name="Sugar L."/>
            <person name="Horn P."/>
            <person name="Barta E."/>
            <person name="Orosz L."/>
        </authorList>
    </citation>
    <scope>NUCLEOTIDE SEQUENCE [LARGE SCALE GENOMIC DNA]</scope>
    <source>
        <strain evidence="3">Hungarian</strain>
    </source>
</reference>
<dbReference type="GO" id="GO:0008270">
    <property type="term" value="F:zinc ion binding"/>
    <property type="evidence" value="ECO:0007669"/>
    <property type="project" value="UniProtKB-KW"/>
</dbReference>
<feature type="domain" description="C3H1-type" evidence="2">
    <location>
        <begin position="27"/>
        <end position="49"/>
    </location>
</feature>